<gene>
    <name evidence="7" type="primary">mltG</name>
    <name evidence="8" type="ORF">CHH28_14865</name>
</gene>
<dbReference type="PANTHER" id="PTHR30518">
    <property type="entry name" value="ENDOLYTIC MUREIN TRANSGLYCOSYLASE"/>
    <property type="match status" value="1"/>
</dbReference>
<sequence>MRIAAVLLVLVVGLALAAWYVPSTNHESVRVDIQHGDTLAAKSRQWQQDGWLPSATLLRIQARLLDKERILRVGEFDIPAGVTGAQLLGLLETAAPVTYRVTLIEGTRLEEALLALSSAPKLQQDVTPLTPAQVAMVLGIQGSAEGLLYPDTYVYPSGERVSRLLRQAHQRLQAELEQAWEQRHKDLPLAKPYDALVLASVVEKETGAPWERAQIAGVFVRRLQQNMRLQTDPTVIYGLGKDFDGNLRRRHLRDGANPYNTYRHKGLPPTPIALAGRAALMAAVQPQDGKALYFVAKGDGTHVFSETLEQHNKAVRHYQITRRKENYRSSPVTQEKP</sequence>
<evidence type="ECO:0000256" key="5">
    <source>
        <dbReference type="ARBA" id="ARBA00023239"/>
    </source>
</evidence>
<dbReference type="RefSeq" id="WP_094061049.1">
    <property type="nucleotide sequence ID" value="NZ_CP022530.1"/>
</dbReference>
<dbReference type="GO" id="GO:0008932">
    <property type="term" value="F:lytic endotransglycosylase activity"/>
    <property type="evidence" value="ECO:0007669"/>
    <property type="project" value="UniProtKB-UniRule"/>
</dbReference>
<dbReference type="GO" id="GO:0005886">
    <property type="term" value="C:plasma membrane"/>
    <property type="evidence" value="ECO:0007669"/>
    <property type="project" value="UniProtKB-UniRule"/>
</dbReference>
<dbReference type="AlphaFoldDB" id="A0A222FLH8"/>
<dbReference type="CDD" id="cd08010">
    <property type="entry name" value="MltG_like"/>
    <property type="match status" value="1"/>
</dbReference>
<keyword evidence="1 7" id="KW-1003">Cell membrane</keyword>
<evidence type="ECO:0000256" key="6">
    <source>
        <dbReference type="ARBA" id="ARBA00023316"/>
    </source>
</evidence>
<keyword evidence="5 7" id="KW-0456">Lyase</keyword>
<comment type="catalytic activity">
    <reaction evidence="7">
        <text>a peptidoglycan chain = a peptidoglycan chain with N-acetyl-1,6-anhydromuramyl-[peptide] at the reducing end + a peptidoglycan chain with N-acetylglucosamine at the non-reducing end.</text>
        <dbReference type="EC" id="4.2.2.29"/>
    </reaction>
</comment>
<evidence type="ECO:0000256" key="7">
    <source>
        <dbReference type="HAMAP-Rule" id="MF_02065"/>
    </source>
</evidence>
<dbReference type="GO" id="GO:0071555">
    <property type="term" value="P:cell wall organization"/>
    <property type="evidence" value="ECO:0007669"/>
    <property type="project" value="UniProtKB-KW"/>
</dbReference>
<keyword evidence="4 7" id="KW-0472">Membrane</keyword>
<comment type="function">
    <text evidence="7">Functions as a peptidoglycan terminase that cleaves nascent peptidoglycan strands endolytically to terminate their elongation.</text>
</comment>
<evidence type="ECO:0000256" key="3">
    <source>
        <dbReference type="ARBA" id="ARBA00022989"/>
    </source>
</evidence>
<dbReference type="GO" id="GO:0009252">
    <property type="term" value="P:peptidoglycan biosynthetic process"/>
    <property type="evidence" value="ECO:0007669"/>
    <property type="project" value="UniProtKB-UniRule"/>
</dbReference>
<dbReference type="OrthoDB" id="9814591at2"/>
<evidence type="ECO:0000313" key="9">
    <source>
        <dbReference type="Proteomes" id="UP000202440"/>
    </source>
</evidence>
<evidence type="ECO:0000256" key="4">
    <source>
        <dbReference type="ARBA" id="ARBA00023136"/>
    </source>
</evidence>
<keyword evidence="7" id="KW-0997">Cell inner membrane</keyword>
<evidence type="ECO:0000313" key="8">
    <source>
        <dbReference type="EMBL" id="ASP39875.1"/>
    </source>
</evidence>
<dbReference type="InterPro" id="IPR003770">
    <property type="entry name" value="MLTG-like"/>
</dbReference>
<dbReference type="FunFam" id="3.30.160.60:FF:000242">
    <property type="entry name" value="Endolytic murein transglycosylase"/>
    <property type="match status" value="1"/>
</dbReference>
<feature type="site" description="Important for catalytic activity" evidence="7">
    <location>
        <position position="205"/>
    </location>
</feature>
<name>A0A222FLH8_9GAMM</name>
<keyword evidence="9" id="KW-1185">Reference proteome</keyword>
<proteinExistence type="inferred from homology"/>
<keyword evidence="3 7" id="KW-1133">Transmembrane helix</keyword>
<accession>A0A222FLH8</accession>
<dbReference type="PANTHER" id="PTHR30518:SF2">
    <property type="entry name" value="ENDOLYTIC MUREIN TRANSGLYCOSYLASE"/>
    <property type="match status" value="1"/>
</dbReference>
<dbReference type="Gene3D" id="3.30.160.60">
    <property type="entry name" value="Classic Zinc Finger"/>
    <property type="match status" value="1"/>
</dbReference>
<evidence type="ECO:0000256" key="1">
    <source>
        <dbReference type="ARBA" id="ARBA00022475"/>
    </source>
</evidence>
<dbReference type="EMBL" id="CP022530">
    <property type="protein sequence ID" value="ASP39875.1"/>
    <property type="molecule type" value="Genomic_DNA"/>
</dbReference>
<dbReference type="HAMAP" id="MF_02065">
    <property type="entry name" value="MltG"/>
    <property type="match status" value="1"/>
</dbReference>
<comment type="similarity">
    <text evidence="7">Belongs to the transglycosylase MltG family.</text>
</comment>
<organism evidence="8 9">
    <name type="scientific">Bacterioplanes sanyensis</name>
    <dbReference type="NCBI Taxonomy" id="1249553"/>
    <lineage>
        <taxon>Bacteria</taxon>
        <taxon>Pseudomonadati</taxon>
        <taxon>Pseudomonadota</taxon>
        <taxon>Gammaproteobacteria</taxon>
        <taxon>Oceanospirillales</taxon>
        <taxon>Oceanospirillaceae</taxon>
        <taxon>Bacterioplanes</taxon>
    </lineage>
</organism>
<protein>
    <recommendedName>
        <fullName evidence="7">Endolytic murein transglycosylase</fullName>
        <ecNumber evidence="7">4.2.2.29</ecNumber>
    </recommendedName>
    <alternativeName>
        <fullName evidence="7">Peptidoglycan lytic transglycosylase</fullName>
    </alternativeName>
    <alternativeName>
        <fullName evidence="7">Peptidoglycan polymerization terminase</fullName>
    </alternativeName>
</protein>
<dbReference type="Proteomes" id="UP000202440">
    <property type="component" value="Chromosome"/>
</dbReference>
<reference evidence="8 9" key="1">
    <citation type="submission" date="2017-07" db="EMBL/GenBank/DDBJ databases">
        <title>Annotated genome sequence of Bacterioplanes sanyensis isolated from Red Sea.</title>
        <authorList>
            <person name="Rehman Z.U."/>
        </authorList>
    </citation>
    <scope>NUCLEOTIDE SEQUENCE [LARGE SCALE GENOMIC DNA]</scope>
    <source>
        <strain evidence="8 9">NV9</strain>
    </source>
</reference>
<keyword evidence="6 7" id="KW-0961">Cell wall biogenesis/degradation</keyword>
<dbReference type="Pfam" id="PF02618">
    <property type="entry name" value="YceG"/>
    <property type="match status" value="1"/>
</dbReference>
<dbReference type="EC" id="4.2.2.29" evidence="7"/>
<dbReference type="KEGG" id="bsan:CHH28_14865"/>
<keyword evidence="2 7" id="KW-0812">Transmembrane</keyword>
<dbReference type="NCBIfam" id="TIGR00247">
    <property type="entry name" value="endolytic transglycosylase MltG"/>
    <property type="match status" value="1"/>
</dbReference>
<evidence type="ECO:0000256" key="2">
    <source>
        <dbReference type="ARBA" id="ARBA00022692"/>
    </source>
</evidence>